<sequence>MSVAAGGAGCAPALRPGSGCSGRRAAAPLSRRRSAAPGPPPPPPAPGLARFLRPSRARPGAPRAPLPARRALRPARRAPGRRSYCLMAATPAVAAARLLRRLRLHLLLPPPPPPEPRARRRGGDARARGGLRIPTRPPPRWPAAVTLARRAPAQAPGRRRPSLQRASGPGEGGGPGVLPGLGFPICQRKGALLLASNVRALSRPGRVPRTCSVTLALAGQLPSLSLSFLLCRKAVGGRTACLLGANP</sequence>
<dbReference type="RefSeq" id="XP_020026374.1">
    <property type="nucleotide sequence ID" value="XM_020170785.1"/>
</dbReference>
<accession>A0A8B7V5T0</accession>
<dbReference type="KEGG" id="ccan:109691054"/>
<feature type="compositionally biased region" description="Low complexity" evidence="1">
    <location>
        <begin position="47"/>
        <end position="69"/>
    </location>
</feature>
<gene>
    <name evidence="2" type="primary">LOC109691054</name>
</gene>
<evidence type="ECO:0000313" key="2">
    <source>
        <dbReference type="RefSeq" id="XP_020026374.1"/>
    </source>
</evidence>
<feature type="compositionally biased region" description="Basic residues" evidence="1">
    <location>
        <begin position="70"/>
        <end position="80"/>
    </location>
</feature>
<dbReference type="AlphaFoldDB" id="A0A8B7V5T0"/>
<feature type="region of interest" description="Disordered" evidence="1">
    <location>
        <begin position="107"/>
        <end position="174"/>
    </location>
</feature>
<feature type="compositionally biased region" description="Pro residues" evidence="1">
    <location>
        <begin position="37"/>
        <end position="46"/>
    </location>
</feature>
<feature type="region of interest" description="Disordered" evidence="1">
    <location>
        <begin position="1"/>
        <end position="80"/>
    </location>
</feature>
<name>A0A8B7V5T0_CASCN</name>
<evidence type="ECO:0000256" key="1">
    <source>
        <dbReference type="SAM" id="MobiDB-lite"/>
    </source>
</evidence>
<reference evidence="2" key="1">
    <citation type="submission" date="2025-08" db="UniProtKB">
        <authorList>
            <consortium name="RefSeq"/>
        </authorList>
    </citation>
    <scope>IDENTIFICATION</scope>
    <source>
        <tissue evidence="2">Leukocyte</tissue>
    </source>
</reference>
<organism evidence="2">
    <name type="scientific">Castor canadensis</name>
    <name type="common">American beaver</name>
    <dbReference type="NCBI Taxonomy" id="51338"/>
    <lineage>
        <taxon>Eukaryota</taxon>
        <taxon>Metazoa</taxon>
        <taxon>Chordata</taxon>
        <taxon>Craniata</taxon>
        <taxon>Vertebrata</taxon>
        <taxon>Euteleostomi</taxon>
        <taxon>Mammalia</taxon>
        <taxon>Eutheria</taxon>
        <taxon>Euarchontoglires</taxon>
        <taxon>Glires</taxon>
        <taxon>Rodentia</taxon>
        <taxon>Castorimorpha</taxon>
        <taxon>Castoridae</taxon>
        <taxon>Castor</taxon>
    </lineage>
</organism>
<proteinExistence type="predicted"/>
<protein>
    <submittedName>
        <fullName evidence="2">Formin-like protein 5</fullName>
    </submittedName>
</protein>